<gene>
    <name evidence="1" type="ORF">DC432_02825</name>
</gene>
<evidence type="ECO:0000313" key="2">
    <source>
        <dbReference type="Proteomes" id="UP000244649"/>
    </source>
</evidence>
<protein>
    <submittedName>
        <fullName evidence="1">Uncharacterized protein</fullName>
    </submittedName>
</protein>
<dbReference type="EMBL" id="QDFT01000004">
    <property type="protein sequence ID" value="PVE78961.1"/>
    <property type="molecule type" value="Genomic_DNA"/>
</dbReference>
<dbReference type="AlphaFoldDB" id="A0A2T7WYI1"/>
<sequence>MKKRMSAVPFRSKDLLEAWLDEFTASGAGGGGVAYVADQEPLNGADSGLVIFPLANATTSVYLAPVAVGVPDWRVTIEAQPEVTELSPSAVYDLCRELSYAADLCAFLQVKSVAHMAQLAEDA</sequence>
<evidence type="ECO:0000313" key="1">
    <source>
        <dbReference type="EMBL" id="PVE78961.1"/>
    </source>
</evidence>
<name>A0A2T7WYI1_MICTE</name>
<comment type="caution">
    <text evidence="1">The sequence shown here is derived from an EMBL/GenBank/DDBJ whole genome shotgun (WGS) entry which is preliminary data.</text>
</comment>
<dbReference type="Proteomes" id="UP000244649">
    <property type="component" value="Unassembled WGS sequence"/>
</dbReference>
<accession>A0A2T7WYI1</accession>
<organism evidence="1 2">
    <name type="scientific">Microbacterium testaceum</name>
    <name type="common">Aureobacterium testaceum</name>
    <name type="synonym">Brevibacterium testaceum</name>
    <dbReference type="NCBI Taxonomy" id="2033"/>
    <lineage>
        <taxon>Bacteria</taxon>
        <taxon>Bacillati</taxon>
        <taxon>Actinomycetota</taxon>
        <taxon>Actinomycetes</taxon>
        <taxon>Micrococcales</taxon>
        <taxon>Microbacteriaceae</taxon>
        <taxon>Microbacterium</taxon>
    </lineage>
</organism>
<reference evidence="1 2" key="1">
    <citation type="submission" date="2018-04" db="EMBL/GenBank/DDBJ databases">
        <authorList>
            <person name="Go L.Y."/>
            <person name="Mitchell J.A."/>
        </authorList>
    </citation>
    <scope>NUCLEOTIDE SEQUENCE [LARGE SCALE GENOMIC DNA]</scope>
    <source>
        <strain evidence="1 2">TPD7010</strain>
    </source>
</reference>
<proteinExistence type="predicted"/>